<organism evidence="2 3">
    <name type="scientific">Candidatus Chisholmbacteria bacterium RIFCSPHIGHO2_01_FULL_52_32</name>
    <dbReference type="NCBI Taxonomy" id="1797591"/>
    <lineage>
        <taxon>Bacteria</taxon>
        <taxon>Candidatus Chisholmiibacteriota</taxon>
    </lineage>
</organism>
<protein>
    <submittedName>
        <fullName evidence="2">ATPase</fullName>
    </submittedName>
</protein>
<comment type="caution">
    <text evidence="2">The sequence shown here is derived from an EMBL/GenBank/DDBJ whole genome shotgun (WGS) entry which is preliminary data.</text>
</comment>
<dbReference type="Gene3D" id="3.40.50.300">
    <property type="entry name" value="P-loop containing nucleotide triphosphate hydrolases"/>
    <property type="match status" value="1"/>
</dbReference>
<name>A0A1G1VUM2_9BACT</name>
<dbReference type="AlphaFoldDB" id="A0A1G1VUM2"/>
<dbReference type="PANTHER" id="PTHR43566:SF1">
    <property type="entry name" value="AAA+ ATPASE DOMAIN-CONTAINING PROTEIN"/>
    <property type="match status" value="1"/>
</dbReference>
<reference evidence="2 3" key="1">
    <citation type="journal article" date="2016" name="Nat. Commun.">
        <title>Thousands of microbial genomes shed light on interconnected biogeochemical processes in an aquifer system.</title>
        <authorList>
            <person name="Anantharaman K."/>
            <person name="Brown C.T."/>
            <person name="Hug L.A."/>
            <person name="Sharon I."/>
            <person name="Castelle C.J."/>
            <person name="Probst A.J."/>
            <person name="Thomas B.C."/>
            <person name="Singh A."/>
            <person name="Wilkins M.J."/>
            <person name="Karaoz U."/>
            <person name="Brodie E.L."/>
            <person name="Williams K.H."/>
            <person name="Hubbard S.S."/>
            <person name="Banfield J.F."/>
        </authorList>
    </citation>
    <scope>NUCLEOTIDE SEQUENCE [LARGE SCALE GENOMIC DNA]</scope>
</reference>
<dbReference type="InterPro" id="IPR003593">
    <property type="entry name" value="AAA+_ATPase"/>
</dbReference>
<feature type="domain" description="AAA+ ATPase" evidence="1">
    <location>
        <begin position="16"/>
        <end position="140"/>
    </location>
</feature>
<dbReference type="PANTHER" id="PTHR43566">
    <property type="entry name" value="CONSERVED PROTEIN"/>
    <property type="match status" value="1"/>
</dbReference>
<dbReference type="Pfam" id="PF13173">
    <property type="entry name" value="AAA_14"/>
    <property type="match status" value="1"/>
</dbReference>
<sequence>MIKRSLYPVLKEHLDRKEITFIVGPRQAGKTTLMTLLKEELEGQGAKTIFLNLDIEADREYFDSQQKLLKKISLEIGNDGGFVFIDEIQRKENAGLFLKGLYDMNLGYKFIVSGSGSVELKENIHESLTGRKQVFRLTPLTFEEFIHFETNYRYEEKLADFFELEKVKSRQLLEVYLNFGGYPKVVLEETQEKKQKIMAELYQSYLERDIVYLLGVQKSEDFTSLVRIVASQIGNLVNTAEISSTLGISVATVKKYLWYLQNTFIVEKVTPFFTNIRKEITKSPVFYFYDLGMRNYSLGIFGTVTRPHDAGPAFENFVFNIIKQKTTDTASRILFWRTKDKAEVDFVVNSGKKVIPIEVKYKDLAKPELTRSFRSFIDKYKPQRGYIVHLGKAMRQQINTTTIFFMPYYKFFFEKL</sequence>
<accession>A0A1G1VUM2</accession>
<dbReference type="InterPro" id="IPR027417">
    <property type="entry name" value="P-loop_NTPase"/>
</dbReference>
<dbReference type="SUPFAM" id="SSF52980">
    <property type="entry name" value="Restriction endonuclease-like"/>
    <property type="match status" value="1"/>
</dbReference>
<gene>
    <name evidence="2" type="ORF">A2786_06250</name>
</gene>
<proteinExistence type="predicted"/>
<dbReference type="EMBL" id="MHCJ01000001">
    <property type="protein sequence ID" value="OGY19108.1"/>
    <property type="molecule type" value="Genomic_DNA"/>
</dbReference>
<dbReference type="SMART" id="SM00382">
    <property type="entry name" value="AAA"/>
    <property type="match status" value="1"/>
</dbReference>
<dbReference type="InterPro" id="IPR011335">
    <property type="entry name" value="Restrct_endonuc-II-like"/>
</dbReference>
<dbReference type="Proteomes" id="UP000179233">
    <property type="component" value="Unassembled WGS sequence"/>
</dbReference>
<evidence type="ECO:0000259" key="1">
    <source>
        <dbReference type="SMART" id="SM00382"/>
    </source>
</evidence>
<dbReference type="InterPro" id="IPR025420">
    <property type="entry name" value="DUF4143"/>
</dbReference>
<dbReference type="Pfam" id="PF13635">
    <property type="entry name" value="DUF4143"/>
    <property type="match status" value="1"/>
</dbReference>
<evidence type="ECO:0000313" key="3">
    <source>
        <dbReference type="Proteomes" id="UP000179233"/>
    </source>
</evidence>
<dbReference type="SUPFAM" id="SSF52540">
    <property type="entry name" value="P-loop containing nucleoside triphosphate hydrolases"/>
    <property type="match status" value="1"/>
</dbReference>
<dbReference type="InterPro" id="IPR041682">
    <property type="entry name" value="AAA_14"/>
</dbReference>
<evidence type="ECO:0000313" key="2">
    <source>
        <dbReference type="EMBL" id="OGY19108.1"/>
    </source>
</evidence>